<evidence type="ECO:0008006" key="4">
    <source>
        <dbReference type="Google" id="ProtNLM"/>
    </source>
</evidence>
<comment type="caution">
    <text evidence="2">The sequence shown here is derived from an EMBL/GenBank/DDBJ whole genome shotgun (WGS) entry which is preliminary data.</text>
</comment>
<evidence type="ECO:0000313" key="2">
    <source>
        <dbReference type="EMBL" id="EPS58943.1"/>
    </source>
</evidence>
<protein>
    <recommendedName>
        <fullName evidence="4">Rab-GAP TBC domain-containing protein</fullName>
    </recommendedName>
</protein>
<accession>S8D8D6</accession>
<dbReference type="AlphaFoldDB" id="S8D8D6"/>
<keyword evidence="1" id="KW-0732">Signal</keyword>
<dbReference type="EMBL" id="AUSU01008774">
    <property type="protein sequence ID" value="EPS58943.1"/>
    <property type="molecule type" value="Genomic_DNA"/>
</dbReference>
<feature type="chain" id="PRO_5004549869" description="Rab-GAP TBC domain-containing protein" evidence="1">
    <location>
        <begin position="31"/>
        <end position="126"/>
    </location>
</feature>
<name>S8D8D6_9LAMI</name>
<gene>
    <name evidence="2" type="ORF">M569_15870</name>
</gene>
<reference evidence="2 3" key="1">
    <citation type="journal article" date="2013" name="BMC Genomics">
        <title>The miniature genome of a carnivorous plant Genlisea aurea contains a low number of genes and short non-coding sequences.</title>
        <authorList>
            <person name="Leushkin E.V."/>
            <person name="Sutormin R.A."/>
            <person name="Nabieva E.R."/>
            <person name="Penin A.A."/>
            <person name="Kondrashov A.S."/>
            <person name="Logacheva M.D."/>
        </authorList>
    </citation>
    <scope>NUCLEOTIDE SEQUENCE [LARGE SCALE GENOMIC DNA]</scope>
</reference>
<keyword evidence="3" id="KW-1185">Reference proteome</keyword>
<feature type="signal peptide" evidence="1">
    <location>
        <begin position="1"/>
        <end position="30"/>
    </location>
</feature>
<sequence>MRLSSGRWRLPHLEILWWLLRCPRFLTVEGQRRIGRELESTLLLFVILRRPWLLCSVWQGSVEHEYLIRVWDIWALKNCKYFCGFIFMFSFRFRSQSYEQFGGIIACVRRSAFSSDRFSSVDGLGG</sequence>
<proteinExistence type="predicted"/>
<evidence type="ECO:0000256" key="1">
    <source>
        <dbReference type="SAM" id="SignalP"/>
    </source>
</evidence>
<evidence type="ECO:0000313" key="3">
    <source>
        <dbReference type="Proteomes" id="UP000015453"/>
    </source>
</evidence>
<organism evidence="2 3">
    <name type="scientific">Genlisea aurea</name>
    <dbReference type="NCBI Taxonomy" id="192259"/>
    <lineage>
        <taxon>Eukaryota</taxon>
        <taxon>Viridiplantae</taxon>
        <taxon>Streptophyta</taxon>
        <taxon>Embryophyta</taxon>
        <taxon>Tracheophyta</taxon>
        <taxon>Spermatophyta</taxon>
        <taxon>Magnoliopsida</taxon>
        <taxon>eudicotyledons</taxon>
        <taxon>Gunneridae</taxon>
        <taxon>Pentapetalae</taxon>
        <taxon>asterids</taxon>
        <taxon>lamiids</taxon>
        <taxon>Lamiales</taxon>
        <taxon>Lentibulariaceae</taxon>
        <taxon>Genlisea</taxon>
    </lineage>
</organism>
<dbReference type="Proteomes" id="UP000015453">
    <property type="component" value="Unassembled WGS sequence"/>
</dbReference>